<evidence type="ECO:0000313" key="3">
    <source>
        <dbReference type="Proteomes" id="UP000030687"/>
    </source>
</evidence>
<dbReference type="PANTHER" id="PTHR44137">
    <property type="entry name" value="BNAC03G44070D PROTEIN"/>
    <property type="match status" value="1"/>
</dbReference>
<feature type="domain" description="J" evidence="1">
    <location>
        <begin position="62"/>
        <end position="126"/>
    </location>
</feature>
<dbReference type="OMA" id="SCIHINR"/>
<dbReference type="EMBL" id="KI537036">
    <property type="protein sequence ID" value="ESR32726.1"/>
    <property type="molecule type" value="Genomic_DNA"/>
</dbReference>
<dbReference type="STRING" id="85681.V4S763"/>
<dbReference type="SMART" id="SM00271">
    <property type="entry name" value="DnaJ"/>
    <property type="match status" value="1"/>
</dbReference>
<dbReference type="Proteomes" id="UP000030687">
    <property type="component" value="Unassembled WGS sequence"/>
</dbReference>
<dbReference type="InterPro" id="IPR001623">
    <property type="entry name" value="DnaJ_domain"/>
</dbReference>
<dbReference type="InParanoid" id="V4S763"/>
<dbReference type="Gramene" id="ESR32726">
    <property type="protein sequence ID" value="ESR32726"/>
    <property type="gene ID" value="CICLE_v10006857mg"/>
</dbReference>
<organism evidence="2 3">
    <name type="scientific">Citrus clementina</name>
    <name type="common">Clementine</name>
    <name type="synonym">Citrus deliciosa x Citrus sinensis</name>
    <dbReference type="NCBI Taxonomy" id="85681"/>
    <lineage>
        <taxon>Eukaryota</taxon>
        <taxon>Viridiplantae</taxon>
        <taxon>Streptophyta</taxon>
        <taxon>Embryophyta</taxon>
        <taxon>Tracheophyta</taxon>
        <taxon>Spermatophyta</taxon>
        <taxon>Magnoliopsida</taxon>
        <taxon>eudicotyledons</taxon>
        <taxon>Gunneridae</taxon>
        <taxon>Pentapetalae</taxon>
        <taxon>rosids</taxon>
        <taxon>malvids</taxon>
        <taxon>Sapindales</taxon>
        <taxon>Rutaceae</taxon>
        <taxon>Aurantioideae</taxon>
        <taxon>Citrus</taxon>
    </lineage>
</organism>
<gene>
    <name evidence="2" type="ORF">CICLE_v10006857mg</name>
</gene>
<protein>
    <recommendedName>
        <fullName evidence="1">J domain-containing protein</fullName>
    </recommendedName>
</protein>
<dbReference type="AlphaFoldDB" id="V4S763"/>
<dbReference type="PRINTS" id="PR00625">
    <property type="entry name" value="JDOMAIN"/>
</dbReference>
<evidence type="ECO:0000259" key="1">
    <source>
        <dbReference type="PROSITE" id="PS50076"/>
    </source>
</evidence>
<dbReference type="PROSITE" id="PS50076">
    <property type="entry name" value="DNAJ_2"/>
    <property type="match status" value="1"/>
</dbReference>
<keyword evidence="3" id="KW-1185">Reference proteome</keyword>
<evidence type="ECO:0000313" key="2">
    <source>
        <dbReference type="EMBL" id="ESR32726.1"/>
    </source>
</evidence>
<dbReference type="InterPro" id="IPR036869">
    <property type="entry name" value="J_dom_sf"/>
</dbReference>
<dbReference type="KEGG" id="cic:CICLE_v10006857mg"/>
<proteinExistence type="predicted"/>
<feature type="non-terminal residue" evidence="2">
    <location>
        <position position="1"/>
    </location>
</feature>
<dbReference type="eggNOG" id="KOG0714">
    <property type="taxonomic scope" value="Eukaryota"/>
</dbReference>
<name>V4S763_CITCL</name>
<reference evidence="2 3" key="1">
    <citation type="submission" date="2013-10" db="EMBL/GenBank/DDBJ databases">
        <authorList>
            <consortium name="International Citrus Genome Consortium"/>
            <person name="Jenkins J."/>
            <person name="Schmutz J."/>
            <person name="Prochnik S."/>
            <person name="Rokhsar D."/>
            <person name="Gmitter F."/>
            <person name="Ollitrault P."/>
            <person name="Machado M."/>
            <person name="Talon M."/>
            <person name="Wincker P."/>
            <person name="Jaillon O."/>
            <person name="Morgante M."/>
        </authorList>
    </citation>
    <scope>NUCLEOTIDE SEQUENCE</scope>
    <source>
        <strain evidence="3">cv. Clemenules</strain>
    </source>
</reference>
<dbReference type="PANTHER" id="PTHR44137:SF13">
    <property type="entry name" value="CHAPERONE DNAJ-DOMAIN SUPERFAMILY PROTEIN"/>
    <property type="match status" value="1"/>
</dbReference>
<dbReference type="SUPFAM" id="SSF46565">
    <property type="entry name" value="Chaperone J-domain"/>
    <property type="match status" value="1"/>
</dbReference>
<accession>V4S763</accession>
<sequence length="287" mass="33729">SLSKWDLKLVFFKFCQMGIFDKEDSDMKSKLVLEICSISTTAIGCAHRRISPPSPAESHFIDWYRLLGVDEEATIETIRKRYHKLALQLHPDKNKHRKAEIAFKLISEAYTCLSDTAKRRAFNLERWKKFCIECNRIPYTSCKSPVNSRTSKYKAWNPAAWSRSYKILRNLRDIKERFKEEAKVIENCLSAAASRKESLLVNPSSNLFQSRHRTQKETPIFDPSNYLFQGYPHLRNRMFIKPQSFWYFPRENMEKCDEASGMCYDSPIFESRPQRGMFKSKSTCIRS</sequence>
<dbReference type="Gene3D" id="1.10.287.110">
    <property type="entry name" value="DnaJ domain"/>
    <property type="match status" value="1"/>
</dbReference>
<dbReference type="FunCoup" id="V4S763">
    <property type="interactions" value="14"/>
</dbReference>
<dbReference type="CDD" id="cd06257">
    <property type="entry name" value="DnaJ"/>
    <property type="match status" value="1"/>
</dbReference>
<dbReference type="Pfam" id="PF00226">
    <property type="entry name" value="DnaJ"/>
    <property type="match status" value="1"/>
</dbReference>